<dbReference type="InterPro" id="IPR011009">
    <property type="entry name" value="Kinase-like_dom_sf"/>
</dbReference>
<dbReference type="SUPFAM" id="SSF56112">
    <property type="entry name" value="Protein kinase-like (PK-like)"/>
    <property type="match status" value="1"/>
</dbReference>
<dbReference type="InterPro" id="IPR015897">
    <property type="entry name" value="CHK_kinase-like"/>
</dbReference>
<dbReference type="Pfam" id="PF02958">
    <property type="entry name" value="EcKL"/>
    <property type="match status" value="1"/>
</dbReference>
<dbReference type="Gene3D" id="3.90.1200.10">
    <property type="match status" value="1"/>
</dbReference>
<reference evidence="2 3" key="1">
    <citation type="submission" date="2023-09" db="EMBL/GenBank/DDBJ databases">
        <title>Genomes of two closely related lineages of the louse Polyplax serrata with different host specificities.</title>
        <authorList>
            <person name="Martinu J."/>
            <person name="Tarabai H."/>
            <person name="Stefka J."/>
            <person name="Hypsa V."/>
        </authorList>
    </citation>
    <scope>NUCLEOTIDE SEQUENCE [LARGE SCALE GENOMIC DNA]</scope>
    <source>
        <strain evidence="2">98ZLc_SE</strain>
    </source>
</reference>
<dbReference type="Proteomes" id="UP001359485">
    <property type="component" value="Unassembled WGS sequence"/>
</dbReference>
<sequence>MTELATHDNPPEWFSDGFIEKAMRNGLKQDDLEVVGMEIKKAAAAGDHYASSLFRCHLKLKQKKCDGKEKTGEISVIVKIIPGGMMGDELKKFSIFEKEAEILSNVLPKITDIIQRGYPEEEPLGPNIYYHEGSPNNVIVMEDLKIKNFNMANRIEGLDVDHTTLVLKGLAKYHAASLVLKKERPETLTKFQEAVWNRKNKDMVKKFFMSTLTALSEDFPSWEDMERKEIIQQKLKVLQREAFDKVLNLFDPIEEGMEVLLHGDSWVNNFMFKYNPSGVPVEMKFVDFQLCYLNSPAMDLQYFLFSSTREDLRFTQIDTFLRIYHEAFEDALDKLNFPLASPYRFDQLKKDFNDRSIWGLLVFCSIFPLFKVPPGETMQPDDLFLADSNKFRVIFQREDVRKVMVKGLLYFDGVGAL</sequence>
<proteinExistence type="predicted"/>
<evidence type="ECO:0000313" key="2">
    <source>
        <dbReference type="EMBL" id="KAK6640226.1"/>
    </source>
</evidence>
<dbReference type="InterPro" id="IPR004119">
    <property type="entry name" value="EcKL"/>
</dbReference>
<dbReference type="PANTHER" id="PTHR11012">
    <property type="entry name" value="PROTEIN KINASE-LIKE DOMAIN-CONTAINING"/>
    <property type="match status" value="1"/>
</dbReference>
<accession>A0ABR1B9U5</accession>
<dbReference type="EMBL" id="JAWJWF010000001">
    <property type="protein sequence ID" value="KAK6640226.1"/>
    <property type="molecule type" value="Genomic_DNA"/>
</dbReference>
<evidence type="ECO:0000259" key="1">
    <source>
        <dbReference type="SMART" id="SM00587"/>
    </source>
</evidence>
<protein>
    <recommendedName>
        <fullName evidence="1">CHK kinase-like domain-containing protein</fullName>
    </recommendedName>
</protein>
<evidence type="ECO:0000313" key="3">
    <source>
        <dbReference type="Proteomes" id="UP001359485"/>
    </source>
</evidence>
<comment type="caution">
    <text evidence="2">The sequence shown here is derived from an EMBL/GenBank/DDBJ whole genome shotgun (WGS) entry which is preliminary data.</text>
</comment>
<name>A0ABR1B9U5_POLSC</name>
<dbReference type="SMART" id="SM00587">
    <property type="entry name" value="CHK"/>
    <property type="match status" value="1"/>
</dbReference>
<dbReference type="PANTHER" id="PTHR11012:SF56">
    <property type="entry name" value="CHK KINASE-LIKE DOMAIN-CONTAINING PROTEIN-RELATED"/>
    <property type="match status" value="1"/>
</dbReference>
<keyword evidence="3" id="KW-1185">Reference proteome</keyword>
<gene>
    <name evidence="2" type="ORF">RUM44_011912</name>
</gene>
<organism evidence="2 3">
    <name type="scientific">Polyplax serrata</name>
    <name type="common">Common mouse louse</name>
    <dbReference type="NCBI Taxonomy" id="468196"/>
    <lineage>
        <taxon>Eukaryota</taxon>
        <taxon>Metazoa</taxon>
        <taxon>Ecdysozoa</taxon>
        <taxon>Arthropoda</taxon>
        <taxon>Hexapoda</taxon>
        <taxon>Insecta</taxon>
        <taxon>Pterygota</taxon>
        <taxon>Neoptera</taxon>
        <taxon>Paraneoptera</taxon>
        <taxon>Psocodea</taxon>
        <taxon>Troctomorpha</taxon>
        <taxon>Phthiraptera</taxon>
        <taxon>Anoplura</taxon>
        <taxon>Polyplacidae</taxon>
        <taxon>Polyplax</taxon>
    </lineage>
</organism>
<feature type="domain" description="CHK kinase-like" evidence="1">
    <location>
        <begin position="139"/>
        <end position="334"/>
    </location>
</feature>